<dbReference type="InterPro" id="IPR006553">
    <property type="entry name" value="Leu-rich_rpt_Cys-con_subtyp"/>
</dbReference>
<dbReference type="AlphaFoldDB" id="A0A0A8YYK3"/>
<dbReference type="EMBL" id="GBRH01268330">
    <property type="protein sequence ID" value="JAD29565.1"/>
    <property type="molecule type" value="Transcribed_RNA"/>
</dbReference>
<dbReference type="Gene3D" id="1.20.1280.50">
    <property type="match status" value="1"/>
</dbReference>
<dbReference type="InterPro" id="IPR036047">
    <property type="entry name" value="F-box-like_dom_sf"/>
</dbReference>
<dbReference type="Gene3D" id="3.80.10.10">
    <property type="entry name" value="Ribonuclease Inhibitor"/>
    <property type="match status" value="1"/>
</dbReference>
<feature type="region of interest" description="Disordered" evidence="1">
    <location>
        <begin position="363"/>
        <end position="385"/>
    </location>
</feature>
<evidence type="ECO:0000256" key="1">
    <source>
        <dbReference type="SAM" id="MobiDB-lite"/>
    </source>
</evidence>
<dbReference type="FunFam" id="1.20.1280.50:FF:000037">
    <property type="entry name" value="F-box protein SKIP19"/>
    <property type="match status" value="1"/>
</dbReference>
<dbReference type="InterPro" id="IPR032675">
    <property type="entry name" value="LRR_dom_sf"/>
</dbReference>
<dbReference type="PROSITE" id="PS50181">
    <property type="entry name" value="FBOX"/>
    <property type="match status" value="1"/>
</dbReference>
<feature type="region of interest" description="Disordered" evidence="1">
    <location>
        <begin position="1"/>
        <end position="35"/>
    </location>
</feature>
<reference evidence="3" key="2">
    <citation type="journal article" date="2015" name="Data Brief">
        <title>Shoot transcriptome of the giant reed, Arundo donax.</title>
        <authorList>
            <person name="Barrero R.A."/>
            <person name="Guerrero F.D."/>
            <person name="Moolhuijzen P."/>
            <person name="Goolsby J.A."/>
            <person name="Tidwell J."/>
            <person name="Bellgard S.E."/>
            <person name="Bellgard M.I."/>
        </authorList>
    </citation>
    <scope>NUCLEOTIDE SEQUENCE</scope>
    <source>
        <tissue evidence="3">Shoot tissue taken approximately 20 cm above the soil surface</tissue>
    </source>
</reference>
<protein>
    <recommendedName>
        <fullName evidence="2">F-box domain-containing protein</fullName>
    </recommendedName>
</protein>
<dbReference type="Pfam" id="PF12937">
    <property type="entry name" value="F-box-like"/>
    <property type="match status" value="1"/>
</dbReference>
<organism evidence="3">
    <name type="scientific">Arundo donax</name>
    <name type="common">Giant reed</name>
    <name type="synonym">Donax arundinaceus</name>
    <dbReference type="NCBI Taxonomy" id="35708"/>
    <lineage>
        <taxon>Eukaryota</taxon>
        <taxon>Viridiplantae</taxon>
        <taxon>Streptophyta</taxon>
        <taxon>Embryophyta</taxon>
        <taxon>Tracheophyta</taxon>
        <taxon>Spermatophyta</taxon>
        <taxon>Magnoliopsida</taxon>
        <taxon>Liliopsida</taxon>
        <taxon>Poales</taxon>
        <taxon>Poaceae</taxon>
        <taxon>PACMAD clade</taxon>
        <taxon>Arundinoideae</taxon>
        <taxon>Arundineae</taxon>
        <taxon>Arundo</taxon>
    </lineage>
</organism>
<sequence length="385" mass="43627">MPSSSSSPPRSRRRVEAPPPPTPPTPDEEDAGERDWADLPRDAVATVLGKLEMGDVLAGAGLVCRSWRRAAAEEPALWRRVEARSGAGIAKAMLAVWKSSGRCEEFVAERVGDDRILFYLVDRLSCLKSLCLISCYSLSNEGFIEAVKSFPLLEKLELSLCRNIFGEAIEAAGKACPHLKHFRLSNERFYGFEDEYNNDQEARGISTMHELRSLQLFANSLTNRGLAAILDSCPHLESLDIRHCFNVNMNAVLQFQCARIETLRLPDDIIDDYEFEVKSPIRYNSNYNIYIEDGDYWSDDYDPYEDEDVLDDCDVYQTEEDVDEFDGEPFAGMEEPREIPEDEEAMMLDYYASIYEQAELDKHKPDEDGGMIYGEAAPIESTERC</sequence>
<dbReference type="SUPFAM" id="SSF81383">
    <property type="entry name" value="F-box domain"/>
    <property type="match status" value="1"/>
</dbReference>
<accession>A0A0A8YYK3</accession>
<dbReference type="SUPFAM" id="SSF52047">
    <property type="entry name" value="RNI-like"/>
    <property type="match status" value="1"/>
</dbReference>
<reference evidence="3" key="1">
    <citation type="submission" date="2014-09" db="EMBL/GenBank/DDBJ databases">
        <authorList>
            <person name="Magalhaes I.L.F."/>
            <person name="Oliveira U."/>
            <person name="Santos F.R."/>
            <person name="Vidigal T.H.D.A."/>
            <person name="Brescovit A.D."/>
            <person name="Santos A.J."/>
        </authorList>
    </citation>
    <scope>NUCLEOTIDE SEQUENCE</scope>
    <source>
        <tissue evidence="3">Shoot tissue taken approximately 20 cm above the soil surface</tissue>
    </source>
</reference>
<dbReference type="PANTHER" id="PTHR38926">
    <property type="entry name" value="F-BOX DOMAIN CONTAINING PROTEIN, EXPRESSED"/>
    <property type="match status" value="1"/>
</dbReference>
<evidence type="ECO:0000313" key="3">
    <source>
        <dbReference type="EMBL" id="JAD29565.1"/>
    </source>
</evidence>
<evidence type="ECO:0000259" key="2">
    <source>
        <dbReference type="PROSITE" id="PS50181"/>
    </source>
</evidence>
<dbReference type="InterPro" id="IPR001810">
    <property type="entry name" value="F-box_dom"/>
</dbReference>
<dbReference type="SMART" id="SM00367">
    <property type="entry name" value="LRR_CC"/>
    <property type="match status" value="4"/>
</dbReference>
<feature type="domain" description="F-box" evidence="2">
    <location>
        <begin position="33"/>
        <end position="81"/>
    </location>
</feature>
<name>A0A0A8YYK3_ARUDO</name>
<dbReference type="PANTHER" id="PTHR38926:SF74">
    <property type="entry name" value="OS08G0193600 PROTEIN"/>
    <property type="match status" value="1"/>
</dbReference>
<proteinExistence type="predicted"/>